<dbReference type="OrthoDB" id="7251633at2"/>
<organism evidence="1 2">
    <name type="scientific">Vineibacter terrae</name>
    <dbReference type="NCBI Taxonomy" id="2586908"/>
    <lineage>
        <taxon>Bacteria</taxon>
        <taxon>Pseudomonadati</taxon>
        <taxon>Pseudomonadota</taxon>
        <taxon>Alphaproteobacteria</taxon>
        <taxon>Hyphomicrobiales</taxon>
        <taxon>Vineibacter</taxon>
    </lineage>
</organism>
<reference evidence="1 2" key="1">
    <citation type="submission" date="2019-06" db="EMBL/GenBank/DDBJ databases">
        <title>New taxonomy in bacterial strain CC-CFT640, isolated from vineyard.</title>
        <authorList>
            <person name="Lin S.-Y."/>
            <person name="Tsai C.-F."/>
            <person name="Young C.-C."/>
        </authorList>
    </citation>
    <scope>NUCLEOTIDE SEQUENCE [LARGE SCALE GENOMIC DNA]</scope>
    <source>
        <strain evidence="1 2">CC-CFT640</strain>
    </source>
</reference>
<dbReference type="Proteomes" id="UP000321638">
    <property type="component" value="Unassembled WGS sequence"/>
</dbReference>
<dbReference type="EMBL" id="VDUZ01000069">
    <property type="protein sequence ID" value="TXL69896.1"/>
    <property type="molecule type" value="Genomic_DNA"/>
</dbReference>
<keyword evidence="2" id="KW-1185">Reference proteome</keyword>
<name>A0A5C8P7Z3_9HYPH</name>
<dbReference type="RefSeq" id="WP_147852028.1">
    <property type="nucleotide sequence ID" value="NZ_VDUZ01000069.1"/>
</dbReference>
<proteinExistence type="predicted"/>
<dbReference type="AlphaFoldDB" id="A0A5C8P7Z3"/>
<evidence type="ECO:0000313" key="2">
    <source>
        <dbReference type="Proteomes" id="UP000321638"/>
    </source>
</evidence>
<protein>
    <submittedName>
        <fullName evidence="1">Uncharacterized protein</fullName>
    </submittedName>
</protein>
<evidence type="ECO:0000313" key="1">
    <source>
        <dbReference type="EMBL" id="TXL69896.1"/>
    </source>
</evidence>
<accession>A0A5C8P7Z3</accession>
<comment type="caution">
    <text evidence="1">The sequence shown here is derived from an EMBL/GenBank/DDBJ whole genome shotgun (WGS) entry which is preliminary data.</text>
</comment>
<sequence length="442" mass="48568">MTPDLAVPIRPVGIAYQTIRMSCIGRAELDDVIVAYINGIKVGENYVGGVFNVGAIIEYPIQYLPHVDLPSDIRFARMRDGVEIASPFTLKTQEDAIALVGLGDVRIESLSIEHGVVRGVAINRVNGLLRPEMFAKINGVVPRGVVVDQHRLLDDGGASFQFHVRLEPQDLTENGLAVDVYVVGKDGPLSSIVYRRADPDDGLRRVIQLESRLDQNQQATGYQIQALDNEITARIELLQDRIDAFIEYSASLLFDRVAATTVEQVDGAPALDGDRQRKMQMFLDLVKSGARMRGTVAHERADAAAPHVVPLRSGAFSHGWYDVEVDDGEEYRWMSSEAIVFNPMPERKLVEVQIAVFGIYGAELPMLNCFFDGVPANILRERSATGGPLLLKLQAPKDKAPLSCDMLRIESMVSASPATLEGLSDHRLLSIAVSQIAFSYAE</sequence>
<gene>
    <name evidence="1" type="ORF">FHP25_36920</name>
</gene>